<protein>
    <submittedName>
        <fullName evidence="2">Uncharacterized protein</fullName>
    </submittedName>
</protein>
<evidence type="ECO:0000256" key="1">
    <source>
        <dbReference type="SAM" id="Phobius"/>
    </source>
</evidence>
<organism evidence="2 3">
    <name type="scientific">Thalassolituus pacificus</name>
    <dbReference type="NCBI Taxonomy" id="2975440"/>
    <lineage>
        <taxon>Bacteria</taxon>
        <taxon>Pseudomonadati</taxon>
        <taxon>Pseudomonadota</taxon>
        <taxon>Gammaproteobacteria</taxon>
        <taxon>Oceanospirillales</taxon>
        <taxon>Oceanospirillaceae</taxon>
        <taxon>Thalassolituus</taxon>
    </lineage>
</organism>
<keyword evidence="1" id="KW-0472">Membrane</keyword>
<dbReference type="AlphaFoldDB" id="A0A9X3ASF7"/>
<feature type="transmembrane region" description="Helical" evidence="1">
    <location>
        <begin position="34"/>
        <end position="65"/>
    </location>
</feature>
<sequence>MNDNGKLPKIAVCKKCNVQLVTKEEKKSITITGILGVIIFLIGVVFALVNFVIAIVIISFAIFVGRSGNKTISVMVCPSCGKRGR</sequence>
<gene>
    <name evidence="2" type="ORF">NYR02_12995</name>
</gene>
<reference evidence="2" key="1">
    <citation type="journal article" date="2022" name="Front. Microbiol.">
        <title>Genome-based taxonomic rearrangement of Oceanobacter-related bacteria including the description of Thalassolituus hydrocarbonoclasticus sp. nov. and Thalassolituus pacificus sp. nov. and emended description of the genus Thalassolituus.</title>
        <authorList>
            <person name="Dong C."/>
            <person name="Wei L."/>
            <person name="Wang J."/>
            <person name="Lai Q."/>
            <person name="Huang Z."/>
            <person name="Shao Z."/>
        </authorList>
    </citation>
    <scope>NUCLEOTIDE SEQUENCE</scope>
    <source>
        <strain evidence="2">59MF3M-4</strain>
    </source>
</reference>
<comment type="caution">
    <text evidence="2">The sequence shown here is derived from an EMBL/GenBank/DDBJ whole genome shotgun (WGS) entry which is preliminary data.</text>
</comment>
<evidence type="ECO:0000313" key="2">
    <source>
        <dbReference type="EMBL" id="MCT7359929.1"/>
    </source>
</evidence>
<dbReference type="RefSeq" id="WP_260976792.1">
    <property type="nucleotide sequence ID" value="NZ_JAOANI010000020.1"/>
</dbReference>
<dbReference type="Proteomes" id="UP001147830">
    <property type="component" value="Unassembled WGS sequence"/>
</dbReference>
<reference evidence="2" key="2">
    <citation type="submission" date="2022-08" db="EMBL/GenBank/DDBJ databases">
        <authorList>
            <person name="Dong C."/>
        </authorList>
    </citation>
    <scope>NUCLEOTIDE SEQUENCE</scope>
    <source>
        <strain evidence="2">59MF3M-4</strain>
    </source>
</reference>
<name>A0A9X3ASF7_9GAMM</name>
<dbReference type="EMBL" id="JAOANI010000020">
    <property type="protein sequence ID" value="MCT7359929.1"/>
    <property type="molecule type" value="Genomic_DNA"/>
</dbReference>
<accession>A0A9X3ASF7</accession>
<evidence type="ECO:0000313" key="3">
    <source>
        <dbReference type="Proteomes" id="UP001147830"/>
    </source>
</evidence>
<keyword evidence="3" id="KW-1185">Reference proteome</keyword>
<proteinExistence type="predicted"/>
<keyword evidence="1" id="KW-0812">Transmembrane</keyword>
<keyword evidence="1" id="KW-1133">Transmembrane helix</keyword>